<reference evidence="2" key="1">
    <citation type="submission" date="2018-10" db="EMBL/GenBank/DDBJ databases">
        <title>Population genomic analysis revealed the cold adaptation of white poplar.</title>
        <authorList>
            <person name="Liu Y.-J."/>
        </authorList>
    </citation>
    <scope>NUCLEOTIDE SEQUENCE [LARGE SCALE GENOMIC DNA]</scope>
    <source>
        <strain evidence="2">PAL-ZL1</strain>
    </source>
</reference>
<evidence type="ECO:0000259" key="1">
    <source>
        <dbReference type="SMART" id="SM00849"/>
    </source>
</evidence>
<name>A0A4U5MXF7_POPAL</name>
<gene>
    <name evidence="2" type="ORF">D5086_0000294770</name>
</gene>
<dbReference type="PANTHER" id="PTHR42773">
    <property type="entry name" value="METALLO-BETA-LACTAMASE-RELATED"/>
    <property type="match status" value="1"/>
</dbReference>
<feature type="domain" description="Metallo-beta-lactamase" evidence="1">
    <location>
        <begin position="167"/>
        <end position="325"/>
    </location>
</feature>
<dbReference type="Pfam" id="PF00753">
    <property type="entry name" value="Lactamase_B"/>
    <property type="match status" value="1"/>
</dbReference>
<dbReference type="InterPro" id="IPR036866">
    <property type="entry name" value="RibonucZ/Hydroxyglut_hydro"/>
</dbReference>
<sequence length="450" mass="50488">MAVKITADLSFPEVGLPSSPFSGQRRLNANSKRGKVSVIRAIQIQEEAAAAGPTPTRYQARRTRRPQNIEGDFFVDHTCIDCDTCRWMAPQVFTRIGEMSAVFKQPTSGEERLKALQALLSCPTSSIHTEKPASDILQAQKTFPTPIDQQRIPGVYHCGYHSEKSYGAASFLIVHPEGNIIIDSPRYTERLARDIEMLGGARYMFLTHEDDVADHRKWSERLSCDRILHSGDVDNSTADVETKLQGSGPWNLGRDVQLIHTPGHTEGSVCLFYKPLKILFTGDHLLMTETGLSICERYNKCSVPMQIDSVLKLLEIDFNWIIPGHGRRVEFKDREEKDSILKAFVEENYSQCRWFHWSVSVSSKDDDGVHVDLTAGKKNLEVGKLSSPSLTKRACKDLTSKLLSLFLQCSVSMSSSLGLEDLQKPPFKDWRKPPLILQTYAASTTACLRL</sequence>
<dbReference type="Gene3D" id="3.30.70.20">
    <property type="match status" value="1"/>
</dbReference>
<dbReference type="InterPro" id="IPR001279">
    <property type="entry name" value="Metallo-B-lactamas"/>
</dbReference>
<dbReference type="AlphaFoldDB" id="A0A4U5MXF7"/>
<accession>A0A4U5MXF7</accession>
<proteinExistence type="predicted"/>
<dbReference type="Pfam" id="PF13370">
    <property type="entry name" value="Fer4_13"/>
    <property type="match status" value="1"/>
</dbReference>
<dbReference type="PANTHER" id="PTHR42773:SF1">
    <property type="entry name" value="METALLO-BETA-LACTAMASE FAMILY PROTEIN"/>
    <property type="match status" value="1"/>
</dbReference>
<dbReference type="SUPFAM" id="SSF54862">
    <property type="entry name" value="4Fe-4S ferredoxins"/>
    <property type="match status" value="1"/>
</dbReference>
<dbReference type="SMART" id="SM00849">
    <property type="entry name" value="Lactamase_B"/>
    <property type="match status" value="1"/>
</dbReference>
<dbReference type="Gene3D" id="3.60.15.10">
    <property type="entry name" value="Ribonuclease Z/Hydroxyacylglutathione hydrolase-like"/>
    <property type="match status" value="1"/>
</dbReference>
<comment type="caution">
    <text evidence="2">The sequence shown here is derived from an EMBL/GenBank/DDBJ whole genome shotgun (WGS) entry which is preliminary data.</text>
</comment>
<organism evidence="2">
    <name type="scientific">Populus alba</name>
    <name type="common">White poplar</name>
    <dbReference type="NCBI Taxonomy" id="43335"/>
    <lineage>
        <taxon>Eukaryota</taxon>
        <taxon>Viridiplantae</taxon>
        <taxon>Streptophyta</taxon>
        <taxon>Embryophyta</taxon>
        <taxon>Tracheophyta</taxon>
        <taxon>Spermatophyta</taxon>
        <taxon>Magnoliopsida</taxon>
        <taxon>eudicotyledons</taxon>
        <taxon>Gunneridae</taxon>
        <taxon>Pentapetalae</taxon>
        <taxon>rosids</taxon>
        <taxon>fabids</taxon>
        <taxon>Malpighiales</taxon>
        <taxon>Salicaceae</taxon>
        <taxon>Saliceae</taxon>
        <taxon>Populus</taxon>
    </lineage>
</organism>
<dbReference type="SUPFAM" id="SSF56281">
    <property type="entry name" value="Metallo-hydrolase/oxidoreductase"/>
    <property type="match status" value="1"/>
</dbReference>
<dbReference type="EMBL" id="RCHU01001170">
    <property type="protein sequence ID" value="TKR74444.1"/>
    <property type="molecule type" value="Genomic_DNA"/>
</dbReference>
<dbReference type="STRING" id="43335.A0A4U5MXF7"/>
<protein>
    <recommendedName>
        <fullName evidence="1">Metallo-beta-lactamase domain-containing protein</fullName>
    </recommendedName>
</protein>
<evidence type="ECO:0000313" key="2">
    <source>
        <dbReference type="EMBL" id="TKR74444.1"/>
    </source>
</evidence>
<dbReference type="CDD" id="cd07727">
    <property type="entry name" value="YmaE-like_MBL-fold"/>
    <property type="match status" value="1"/>
</dbReference>